<dbReference type="AlphaFoldDB" id="A0A0N4VTT2"/>
<reference evidence="2 3" key="2">
    <citation type="submission" date="2018-11" db="EMBL/GenBank/DDBJ databases">
        <authorList>
            <consortium name="Pathogen Informatics"/>
        </authorList>
    </citation>
    <scope>NUCLEOTIDE SEQUENCE [LARGE SCALE GENOMIC DNA]</scope>
    <source>
        <strain evidence="2 3">MHpl1</strain>
    </source>
</reference>
<evidence type="ECO:0000313" key="3">
    <source>
        <dbReference type="Proteomes" id="UP000268014"/>
    </source>
</evidence>
<dbReference type="Proteomes" id="UP000268014">
    <property type="component" value="Unassembled WGS sequence"/>
</dbReference>
<reference evidence="4" key="1">
    <citation type="submission" date="2017-02" db="UniProtKB">
        <authorList>
            <consortium name="WormBaseParasite"/>
        </authorList>
    </citation>
    <scope>IDENTIFICATION</scope>
</reference>
<gene>
    <name evidence="2" type="ORF">HPLM_LOCUS700</name>
</gene>
<proteinExistence type="predicted"/>
<evidence type="ECO:0000313" key="2">
    <source>
        <dbReference type="EMBL" id="VDO06126.1"/>
    </source>
</evidence>
<evidence type="ECO:0000256" key="1">
    <source>
        <dbReference type="SAM" id="MobiDB-lite"/>
    </source>
</evidence>
<name>A0A0N4VTT2_HAEPC</name>
<feature type="region of interest" description="Disordered" evidence="1">
    <location>
        <begin position="1"/>
        <end position="36"/>
    </location>
</feature>
<sequence>MDFRNTNARRHGTRARSYSGGRGRSRQQDGRAAPVVVSAQGASDAVNVAESATGTTFGFSVCPKRCKSAERAQTNRILVQGRQNVPPEDDENKLTKLLTSECDAILSAQDPLSETAARVKKMASETHVKHSEELSPISDQA</sequence>
<feature type="region of interest" description="Disordered" evidence="1">
    <location>
        <begin position="120"/>
        <end position="141"/>
    </location>
</feature>
<keyword evidence="3" id="KW-1185">Reference proteome</keyword>
<protein>
    <submittedName>
        <fullName evidence="2 4">Uncharacterized protein</fullName>
    </submittedName>
</protein>
<feature type="compositionally biased region" description="Basic and acidic residues" evidence="1">
    <location>
        <begin position="122"/>
        <end position="133"/>
    </location>
</feature>
<organism evidence="4">
    <name type="scientific">Haemonchus placei</name>
    <name type="common">Barber's pole worm</name>
    <dbReference type="NCBI Taxonomy" id="6290"/>
    <lineage>
        <taxon>Eukaryota</taxon>
        <taxon>Metazoa</taxon>
        <taxon>Ecdysozoa</taxon>
        <taxon>Nematoda</taxon>
        <taxon>Chromadorea</taxon>
        <taxon>Rhabditida</taxon>
        <taxon>Rhabditina</taxon>
        <taxon>Rhabditomorpha</taxon>
        <taxon>Strongyloidea</taxon>
        <taxon>Trichostrongylidae</taxon>
        <taxon>Haemonchus</taxon>
    </lineage>
</organism>
<dbReference type="WBParaSite" id="HPLM_0000069901-mRNA-1">
    <property type="protein sequence ID" value="HPLM_0000069901-mRNA-1"/>
    <property type="gene ID" value="HPLM_0000069901"/>
</dbReference>
<evidence type="ECO:0000313" key="4">
    <source>
        <dbReference type="WBParaSite" id="HPLM_0000069901-mRNA-1"/>
    </source>
</evidence>
<accession>A0A0N4VTT2</accession>
<dbReference type="EMBL" id="UZAF01000603">
    <property type="protein sequence ID" value="VDO06126.1"/>
    <property type="molecule type" value="Genomic_DNA"/>
</dbReference>